<reference evidence="4" key="1">
    <citation type="submission" date="2016-10" db="EMBL/GenBank/DDBJ databases">
        <authorList>
            <person name="Varghese N."/>
            <person name="Submissions S."/>
        </authorList>
    </citation>
    <scope>NUCLEOTIDE SEQUENCE [LARGE SCALE GENOMIC DNA]</scope>
    <source>
        <strain evidence="4">CGMCC 1.7062</strain>
    </source>
</reference>
<proteinExistence type="predicted"/>
<dbReference type="InterPro" id="IPR051199">
    <property type="entry name" value="LPS_LOS_Heptosyltrfase"/>
</dbReference>
<evidence type="ECO:0000256" key="2">
    <source>
        <dbReference type="ARBA" id="ARBA00022679"/>
    </source>
</evidence>
<dbReference type="GO" id="GO:0009244">
    <property type="term" value="P:lipopolysaccharide core region biosynthetic process"/>
    <property type="evidence" value="ECO:0007669"/>
    <property type="project" value="TreeGrafter"/>
</dbReference>
<organism evidence="3 4">
    <name type="scientific">Vibrio hangzhouensis</name>
    <dbReference type="NCBI Taxonomy" id="462991"/>
    <lineage>
        <taxon>Bacteria</taxon>
        <taxon>Pseudomonadati</taxon>
        <taxon>Pseudomonadota</taxon>
        <taxon>Gammaproteobacteria</taxon>
        <taxon>Vibrionales</taxon>
        <taxon>Vibrionaceae</taxon>
        <taxon>Vibrio</taxon>
    </lineage>
</organism>
<name>A0A1H6BK53_9VIBR</name>
<dbReference type="CDD" id="cd03789">
    <property type="entry name" value="GT9_LPS_heptosyltransferase"/>
    <property type="match status" value="1"/>
</dbReference>
<dbReference type="Gene3D" id="3.40.50.2000">
    <property type="entry name" value="Glycogen Phosphorylase B"/>
    <property type="match status" value="2"/>
</dbReference>
<dbReference type="PANTHER" id="PTHR30160">
    <property type="entry name" value="TETRAACYLDISACCHARIDE 4'-KINASE-RELATED"/>
    <property type="match status" value="1"/>
</dbReference>
<sequence>MKAIRNRLRQFDKWRRRGMQNLEPLLYKIPNNTTHNNPQLLPKDDVKSILIIRNNKRIGNMYFLIPFVRQVRESYPNAHITLMLSQPWQGDVFANMGINDIVYSQFSFTSAVRCWNTIRTLKKTVFDLIVTPYSSAEDSLMVASLSAKNKVGPANPHRQIAYSQTFTKNDNRQHAALNCLYLLSCLGNDLTNPISHHIELDDKELAAGKTAFKATYNGTNKVIAYFRGARGSKQLSNEAWQSILDRFELSSDSPVTWLEILSPDITSPLNPDTLTYSNRNMRILASYLKNVDGFISCDTGPLHLADAAGVRCYGLYNKTSPQVFGVIGERSVNITDFEATDKGAAPLELILSPS</sequence>
<evidence type="ECO:0000313" key="4">
    <source>
        <dbReference type="Proteomes" id="UP000236721"/>
    </source>
</evidence>
<gene>
    <name evidence="3" type="ORF">SAMN04488244_1239</name>
</gene>
<accession>A0A1H6BK53</accession>
<evidence type="ECO:0000256" key="1">
    <source>
        <dbReference type="ARBA" id="ARBA00022676"/>
    </source>
</evidence>
<dbReference type="GO" id="GO:0008713">
    <property type="term" value="F:ADP-heptose-lipopolysaccharide heptosyltransferase activity"/>
    <property type="evidence" value="ECO:0007669"/>
    <property type="project" value="TreeGrafter"/>
</dbReference>
<dbReference type="Proteomes" id="UP000236721">
    <property type="component" value="Unassembled WGS sequence"/>
</dbReference>
<keyword evidence="1" id="KW-0328">Glycosyltransferase</keyword>
<dbReference type="EMBL" id="FNVG01000023">
    <property type="protein sequence ID" value="SEG61053.1"/>
    <property type="molecule type" value="Genomic_DNA"/>
</dbReference>
<dbReference type="Pfam" id="PF01075">
    <property type="entry name" value="Glyco_transf_9"/>
    <property type="match status" value="1"/>
</dbReference>
<protein>
    <submittedName>
        <fullName evidence="3">ADP-heptose:LPS heptosyltransferase</fullName>
    </submittedName>
</protein>
<dbReference type="AlphaFoldDB" id="A0A1H6BK53"/>
<keyword evidence="2 3" id="KW-0808">Transferase</keyword>
<evidence type="ECO:0000313" key="3">
    <source>
        <dbReference type="EMBL" id="SEG61053.1"/>
    </source>
</evidence>
<dbReference type="SUPFAM" id="SSF53756">
    <property type="entry name" value="UDP-Glycosyltransferase/glycogen phosphorylase"/>
    <property type="match status" value="1"/>
</dbReference>
<dbReference type="RefSeq" id="WP_244183141.1">
    <property type="nucleotide sequence ID" value="NZ_FNVG01000023.1"/>
</dbReference>
<dbReference type="GO" id="GO:0005829">
    <property type="term" value="C:cytosol"/>
    <property type="evidence" value="ECO:0007669"/>
    <property type="project" value="TreeGrafter"/>
</dbReference>
<dbReference type="InterPro" id="IPR002201">
    <property type="entry name" value="Glyco_trans_9"/>
</dbReference>
<keyword evidence="4" id="KW-1185">Reference proteome</keyword>
<dbReference type="PANTHER" id="PTHR30160:SF15">
    <property type="entry name" value="GLYCOSYLTRANSFERASE HI_0523-RELATED"/>
    <property type="match status" value="1"/>
</dbReference>